<dbReference type="CDD" id="cd00063">
    <property type="entry name" value="FN3"/>
    <property type="match status" value="1"/>
</dbReference>
<dbReference type="InterPro" id="IPR003961">
    <property type="entry name" value="FN3_dom"/>
</dbReference>
<dbReference type="SUPFAM" id="SSF49265">
    <property type="entry name" value="Fibronectin type III"/>
    <property type="match status" value="1"/>
</dbReference>
<feature type="domain" description="Fibronectin type-III" evidence="5">
    <location>
        <begin position="651"/>
        <end position="748"/>
    </location>
</feature>
<comment type="caution">
    <text evidence="6">The sequence shown here is derived from an EMBL/GenBank/DDBJ whole genome shotgun (WGS) entry which is preliminary data.</text>
</comment>
<feature type="transmembrane region" description="Helical" evidence="4">
    <location>
        <begin position="749"/>
        <end position="774"/>
    </location>
</feature>
<keyword evidence="1" id="KW-0433">Leucine-rich repeat</keyword>
<dbReference type="Pfam" id="PF13855">
    <property type="entry name" value="LRR_8"/>
    <property type="match status" value="1"/>
</dbReference>
<feature type="compositionally biased region" description="Polar residues" evidence="3">
    <location>
        <begin position="540"/>
        <end position="553"/>
    </location>
</feature>
<dbReference type="Gene3D" id="3.30.420.10">
    <property type="entry name" value="Ribonuclease H-like superfamily/Ribonuclease H"/>
    <property type="match status" value="1"/>
</dbReference>
<dbReference type="PANTHER" id="PTHR24366:SF13">
    <property type="entry name" value="LEUCINE-RICH REPEAT NEURONAL PROTEIN 4"/>
    <property type="match status" value="1"/>
</dbReference>
<gene>
    <name evidence="6" type="ORF">RIMI_LOCUS18632159</name>
</gene>
<dbReference type="InterPro" id="IPR036397">
    <property type="entry name" value="RNaseH_sf"/>
</dbReference>
<keyword evidence="4" id="KW-0812">Transmembrane</keyword>
<evidence type="ECO:0000256" key="4">
    <source>
        <dbReference type="SAM" id="Phobius"/>
    </source>
</evidence>
<feature type="compositionally biased region" description="Polar residues" evidence="3">
    <location>
        <begin position="492"/>
        <end position="510"/>
    </location>
</feature>
<dbReference type="InterPro" id="IPR032675">
    <property type="entry name" value="LRR_dom_sf"/>
</dbReference>
<keyword evidence="2" id="KW-0677">Repeat</keyword>
<dbReference type="PROSITE" id="PS50853">
    <property type="entry name" value="FN3"/>
    <property type="match status" value="1"/>
</dbReference>
<proteinExistence type="predicted"/>
<evidence type="ECO:0000313" key="7">
    <source>
        <dbReference type="Proteomes" id="UP001176940"/>
    </source>
</evidence>
<keyword evidence="4" id="KW-0472">Membrane</keyword>
<organism evidence="6 7">
    <name type="scientific">Ranitomeya imitator</name>
    <name type="common">mimic poison frog</name>
    <dbReference type="NCBI Taxonomy" id="111125"/>
    <lineage>
        <taxon>Eukaryota</taxon>
        <taxon>Metazoa</taxon>
        <taxon>Chordata</taxon>
        <taxon>Craniata</taxon>
        <taxon>Vertebrata</taxon>
        <taxon>Euteleostomi</taxon>
        <taxon>Amphibia</taxon>
        <taxon>Batrachia</taxon>
        <taxon>Anura</taxon>
        <taxon>Neobatrachia</taxon>
        <taxon>Hyloidea</taxon>
        <taxon>Dendrobatidae</taxon>
        <taxon>Dendrobatinae</taxon>
        <taxon>Ranitomeya</taxon>
    </lineage>
</organism>
<dbReference type="InterPro" id="IPR038717">
    <property type="entry name" value="Tc1-like_DDE_dom"/>
</dbReference>
<dbReference type="InterPro" id="IPR036116">
    <property type="entry name" value="FN3_sf"/>
</dbReference>
<dbReference type="Proteomes" id="UP001176940">
    <property type="component" value="Unassembled WGS sequence"/>
</dbReference>
<evidence type="ECO:0000256" key="1">
    <source>
        <dbReference type="ARBA" id="ARBA00022614"/>
    </source>
</evidence>
<dbReference type="InterPro" id="IPR013783">
    <property type="entry name" value="Ig-like_fold"/>
</dbReference>
<dbReference type="SMART" id="SM00060">
    <property type="entry name" value="FN3"/>
    <property type="match status" value="1"/>
</dbReference>
<keyword evidence="7" id="KW-1185">Reference proteome</keyword>
<dbReference type="SUPFAM" id="SSF52058">
    <property type="entry name" value="L domain-like"/>
    <property type="match status" value="1"/>
</dbReference>
<feature type="region of interest" description="Disordered" evidence="3">
    <location>
        <begin position="540"/>
        <end position="589"/>
    </location>
</feature>
<evidence type="ECO:0000259" key="5">
    <source>
        <dbReference type="PROSITE" id="PS50853"/>
    </source>
</evidence>
<dbReference type="PANTHER" id="PTHR24366">
    <property type="entry name" value="IG(IMMUNOGLOBULIN) AND LRR(LEUCINE RICH REPEAT) DOMAINS"/>
    <property type="match status" value="1"/>
</dbReference>
<dbReference type="Gene3D" id="2.60.40.10">
    <property type="entry name" value="Immunoglobulins"/>
    <property type="match status" value="1"/>
</dbReference>
<protein>
    <recommendedName>
        <fullName evidence="5">Fibronectin type-III domain-containing protein</fullName>
    </recommendedName>
</protein>
<dbReference type="PROSITE" id="PS51450">
    <property type="entry name" value="LRR"/>
    <property type="match status" value="1"/>
</dbReference>
<dbReference type="Gene3D" id="3.80.10.10">
    <property type="entry name" value="Ribonuclease Inhibitor"/>
    <property type="match status" value="2"/>
</dbReference>
<dbReference type="EMBL" id="CAUEEQ010057364">
    <property type="protein sequence ID" value="CAJ0963330.1"/>
    <property type="molecule type" value="Genomic_DNA"/>
</dbReference>
<evidence type="ECO:0000313" key="6">
    <source>
        <dbReference type="EMBL" id="CAJ0963330.1"/>
    </source>
</evidence>
<dbReference type="InterPro" id="IPR001611">
    <property type="entry name" value="Leu-rich_rpt"/>
</dbReference>
<reference evidence="6" key="1">
    <citation type="submission" date="2023-07" db="EMBL/GenBank/DDBJ databases">
        <authorList>
            <person name="Stuckert A."/>
        </authorList>
    </citation>
    <scope>NUCLEOTIDE SEQUENCE</scope>
</reference>
<feature type="region of interest" description="Disordered" evidence="3">
    <location>
        <begin position="479"/>
        <end position="511"/>
    </location>
</feature>
<accession>A0ABN9MHS6</accession>
<dbReference type="SMART" id="SM00369">
    <property type="entry name" value="LRR_TYP"/>
    <property type="match status" value="4"/>
</dbReference>
<evidence type="ECO:0000256" key="2">
    <source>
        <dbReference type="ARBA" id="ARBA00022737"/>
    </source>
</evidence>
<sequence length="808" mass="91221">MTSALPTITVIRSNGGDSALDLERSALDVRLGQRFTFQQDNDPKHTTKITNVLLQNNSVTILDWPSQSPDLNPIEHLWRDLKMAVHQRSPSNLKELERICKEEWQRIFKPSQDGLQRASSLFTDYLRKMMFILLLLVCKMGMLMALLSSTDPTVTVSKNLTEERNITDTQCGEQCNVKCHLQNQNLDVLPSCLPTNTEDLNLNFNNITVIRDQDVFVLSKLRIMSLSHNRIKEIHWKIHVLAELESLDLSHNQLSVVPKCLMLKNLTRLSLAGNPILLIHPFAFSSFPSLFFLNLSLTLIGIDSSEDIGGSSFGFYGTEAQEGSLKSLQLLDLSGTYIRRVNYSWIKDLSNLRELHIRRMINMEVLEDDLYAWFPHLQFLDCAGSKRLHYVKMEIFKNLTSLMYLGFKNCSLNYLSPWNISSKSVQIDLRGNPLHCICEDHEWLLSNHENLVLTRPHETFCSYLKGDLPDISMLELHKRCKRSDPNSESEDSVTPSTTMTPDYIQGTTEGVLTPRTIGQKYILTENTIDLMTTGFEIDSTTQSGVVSPNVSPKRNSESSPKELTVSISTSDEPGTPHKFPDSGSSNGNQTEIQRDYTEEYDEEKTQPSVTIVGGKMVACDYDHCRHLQVPCSELQLLKPCLCPGLSGDHIIPDPPLVHGVFEITDSSAQILWCAPNSIVEKYQLVYQPESGVNETVDNIYVTMREYTLYNLAPFTTYTVCVLAFNKKGHSAPTNGSRTPCAEFRTRPSYILLLSILSALGGLFLVTIAVLSACLHKACRNSFVSKYDTRLVSYKNPAFEYQCTIPSYH</sequence>
<evidence type="ECO:0000256" key="3">
    <source>
        <dbReference type="SAM" id="MobiDB-lite"/>
    </source>
</evidence>
<name>A0ABN9MHS6_9NEOB</name>
<dbReference type="InterPro" id="IPR003591">
    <property type="entry name" value="Leu-rich_rpt_typical-subtyp"/>
</dbReference>
<dbReference type="Pfam" id="PF00041">
    <property type="entry name" value="fn3"/>
    <property type="match status" value="1"/>
</dbReference>
<keyword evidence="4" id="KW-1133">Transmembrane helix</keyword>
<dbReference type="Pfam" id="PF13358">
    <property type="entry name" value="DDE_3"/>
    <property type="match status" value="1"/>
</dbReference>